<reference evidence="8 9" key="1">
    <citation type="submission" date="2019-06" db="EMBL/GenBank/DDBJ databases">
        <title>Genome Sequence of the Brown Rot Fungal Pathogen Monilinia laxa.</title>
        <authorList>
            <person name="De Miccolis Angelini R.M."/>
            <person name="Landi L."/>
            <person name="Abate D."/>
            <person name="Pollastro S."/>
            <person name="Romanazzi G."/>
            <person name="Faretra F."/>
        </authorList>
    </citation>
    <scope>NUCLEOTIDE SEQUENCE [LARGE SCALE GENOMIC DNA]</scope>
    <source>
        <strain evidence="8 9">Mlax316</strain>
    </source>
</reference>
<evidence type="ECO:0000256" key="2">
    <source>
        <dbReference type="ARBA" id="ARBA00022692"/>
    </source>
</evidence>
<dbReference type="PANTHER" id="PTHR35042">
    <property type="entry name" value="ANTHRONE OXYGENASE ENCC"/>
    <property type="match status" value="1"/>
</dbReference>
<sequence>MPFLSKPSSSSPFISFSTMSDVQLPIRFAEVVAITASSALAGAGLSISFITVPRILESPPHLLLKQWNNLFQQGKAFFPIASLISAGSYFFLAYKQTSKLKLKLFGAAGALAVGIVPYTLLFMMYTNSKLLGKVDEAQAVYANQSGGDWDDVSSGSGRKHKKSSKDRERSDRSYKKSSSSRRKVLDDEDEDVRTAHELVDHWALLNVGRGVMMIASAAIGTWTVVRYSRHY</sequence>
<proteinExistence type="inferred from homology"/>
<gene>
    <name evidence="8" type="ORF">EYC80_001260</name>
</gene>
<keyword evidence="4 7" id="KW-0472">Membrane</keyword>
<comment type="similarity">
    <text evidence="5">Belongs to the anthrone oxygenase family.</text>
</comment>
<feature type="compositionally biased region" description="Basic and acidic residues" evidence="6">
    <location>
        <begin position="165"/>
        <end position="174"/>
    </location>
</feature>
<evidence type="ECO:0008006" key="10">
    <source>
        <dbReference type="Google" id="ProtNLM"/>
    </source>
</evidence>
<keyword evidence="2 7" id="KW-0812">Transmembrane</keyword>
<comment type="subcellular location">
    <subcellularLocation>
        <location evidence="1">Membrane</location>
        <topology evidence="1">Multi-pass membrane protein</topology>
    </subcellularLocation>
</comment>
<keyword evidence="3 7" id="KW-1133">Transmembrane helix</keyword>
<organism evidence="8 9">
    <name type="scientific">Monilinia laxa</name>
    <name type="common">Brown rot fungus</name>
    <name type="synonym">Sclerotinia laxa</name>
    <dbReference type="NCBI Taxonomy" id="61186"/>
    <lineage>
        <taxon>Eukaryota</taxon>
        <taxon>Fungi</taxon>
        <taxon>Dikarya</taxon>
        <taxon>Ascomycota</taxon>
        <taxon>Pezizomycotina</taxon>
        <taxon>Leotiomycetes</taxon>
        <taxon>Helotiales</taxon>
        <taxon>Sclerotiniaceae</taxon>
        <taxon>Monilinia</taxon>
    </lineage>
</organism>
<evidence type="ECO:0000313" key="9">
    <source>
        <dbReference type="Proteomes" id="UP000326757"/>
    </source>
</evidence>
<feature type="transmembrane region" description="Helical" evidence="7">
    <location>
        <begin position="31"/>
        <end position="56"/>
    </location>
</feature>
<dbReference type="OrthoDB" id="5954308at2759"/>
<dbReference type="Pfam" id="PF08592">
    <property type="entry name" value="Anthrone_oxy"/>
    <property type="match status" value="1"/>
</dbReference>
<dbReference type="EMBL" id="VIGI01000006">
    <property type="protein sequence ID" value="KAB8299156.1"/>
    <property type="molecule type" value="Genomic_DNA"/>
</dbReference>
<protein>
    <recommendedName>
        <fullName evidence="10">DUF1772 domain-containing protein</fullName>
    </recommendedName>
</protein>
<feature type="transmembrane region" description="Helical" evidence="7">
    <location>
        <begin position="104"/>
        <end position="125"/>
    </location>
</feature>
<evidence type="ECO:0000313" key="8">
    <source>
        <dbReference type="EMBL" id="KAB8299156.1"/>
    </source>
</evidence>
<comment type="caution">
    <text evidence="8">The sequence shown here is derived from an EMBL/GenBank/DDBJ whole genome shotgun (WGS) entry which is preliminary data.</text>
</comment>
<evidence type="ECO:0000256" key="4">
    <source>
        <dbReference type="ARBA" id="ARBA00023136"/>
    </source>
</evidence>
<dbReference type="InterPro" id="IPR013901">
    <property type="entry name" value="Anthrone_oxy"/>
</dbReference>
<evidence type="ECO:0000256" key="7">
    <source>
        <dbReference type="SAM" id="Phobius"/>
    </source>
</evidence>
<evidence type="ECO:0000256" key="1">
    <source>
        <dbReference type="ARBA" id="ARBA00004141"/>
    </source>
</evidence>
<name>A0A5N6K8V1_MONLA</name>
<accession>A0A5N6K8V1</accession>
<evidence type="ECO:0000256" key="3">
    <source>
        <dbReference type="ARBA" id="ARBA00022989"/>
    </source>
</evidence>
<dbReference type="PANTHER" id="PTHR35042:SF1">
    <property type="entry name" value="DUF1772-DOMAIN-CONTAINING PROTEIN"/>
    <property type="match status" value="1"/>
</dbReference>
<feature type="region of interest" description="Disordered" evidence="6">
    <location>
        <begin position="149"/>
        <end position="188"/>
    </location>
</feature>
<dbReference type="GO" id="GO:0016020">
    <property type="term" value="C:membrane"/>
    <property type="evidence" value="ECO:0007669"/>
    <property type="project" value="UniProtKB-SubCell"/>
</dbReference>
<feature type="transmembrane region" description="Helical" evidence="7">
    <location>
        <begin position="76"/>
        <end position="92"/>
    </location>
</feature>
<keyword evidence="9" id="KW-1185">Reference proteome</keyword>
<dbReference type="AlphaFoldDB" id="A0A5N6K8V1"/>
<evidence type="ECO:0000256" key="6">
    <source>
        <dbReference type="SAM" id="MobiDB-lite"/>
    </source>
</evidence>
<dbReference type="Proteomes" id="UP000326757">
    <property type="component" value="Unassembled WGS sequence"/>
</dbReference>
<evidence type="ECO:0000256" key="5">
    <source>
        <dbReference type="ARBA" id="ARBA00034313"/>
    </source>
</evidence>
<feature type="transmembrane region" description="Helical" evidence="7">
    <location>
        <begin position="207"/>
        <end position="225"/>
    </location>
</feature>